<evidence type="ECO:0000313" key="2">
    <source>
        <dbReference type="Proteomes" id="UP001320122"/>
    </source>
</evidence>
<dbReference type="Gene3D" id="2.40.128.640">
    <property type="match status" value="1"/>
</dbReference>
<reference evidence="1 2" key="1">
    <citation type="journal article" date="2021" name="Front. Microbiol.">
        <title>Aerobic Denitrification and Heterotrophic Sulfur Oxidation in the Genus Halomonas Revealed by Six Novel Species Characterizations and Genome-Based Analysis.</title>
        <authorList>
            <person name="Wang L."/>
            <person name="Shao Z."/>
        </authorList>
    </citation>
    <scope>NUCLEOTIDE SEQUENCE [LARGE SCALE GENOMIC DNA]</scope>
    <source>
        <strain evidence="1 2">MCCC 1A11036</strain>
    </source>
</reference>
<gene>
    <name evidence="1" type="ORF">HOP51_00085</name>
</gene>
<protein>
    <recommendedName>
        <fullName evidence="3">NlpE N-terminal domain-containing protein</fullName>
    </recommendedName>
</protein>
<sequence length="123" mass="13778">MSKGGDEASFDSIERFVGTLPCADCRVIRADLTLHRDPETGQPGQYFLQQTHVDAIGGDSTSTWWGDWRLVSSGTDTHYHIEGPSGPMVLRVEEEGQRLGWAGVRELSDRADSYELWRAEPLR</sequence>
<name>A0ABS9A9E9_9GAMM</name>
<comment type="caution">
    <text evidence="1">The sequence shown here is derived from an EMBL/GenBank/DDBJ whole genome shotgun (WGS) entry which is preliminary data.</text>
</comment>
<evidence type="ECO:0000313" key="1">
    <source>
        <dbReference type="EMBL" id="MCE8018518.1"/>
    </source>
</evidence>
<dbReference type="InterPro" id="IPR007298">
    <property type="entry name" value="Cu-R_lipoprotein_NlpE"/>
</dbReference>
<evidence type="ECO:0008006" key="3">
    <source>
        <dbReference type="Google" id="ProtNLM"/>
    </source>
</evidence>
<proteinExistence type="predicted"/>
<dbReference type="EMBL" id="JABFTT010000001">
    <property type="protein sequence ID" value="MCE8018518.1"/>
    <property type="molecule type" value="Genomic_DNA"/>
</dbReference>
<dbReference type="RefSeq" id="WP_234271915.1">
    <property type="nucleotide sequence ID" value="NZ_JABFTT010000001.1"/>
</dbReference>
<keyword evidence="2" id="KW-1185">Reference proteome</keyword>
<dbReference type="Proteomes" id="UP001320122">
    <property type="component" value="Unassembled WGS sequence"/>
</dbReference>
<dbReference type="Pfam" id="PF04170">
    <property type="entry name" value="NlpE"/>
    <property type="match status" value="1"/>
</dbReference>
<organism evidence="1 2">
    <name type="scientific">Billgrantia zhangzhouensis</name>
    <dbReference type="NCBI Taxonomy" id="2733481"/>
    <lineage>
        <taxon>Bacteria</taxon>
        <taxon>Pseudomonadati</taxon>
        <taxon>Pseudomonadota</taxon>
        <taxon>Gammaproteobacteria</taxon>
        <taxon>Oceanospirillales</taxon>
        <taxon>Halomonadaceae</taxon>
        <taxon>Billgrantia</taxon>
    </lineage>
</organism>
<accession>A0ABS9A9E9</accession>